<protein>
    <recommendedName>
        <fullName evidence="3">TrfB transcriptional repressor protein domain-containing protein</fullName>
    </recommendedName>
</protein>
<evidence type="ECO:0000259" key="3">
    <source>
        <dbReference type="Pfam" id="PF16509"/>
    </source>
</evidence>
<evidence type="ECO:0000256" key="2">
    <source>
        <dbReference type="ARBA" id="ARBA00023163"/>
    </source>
</evidence>
<dbReference type="OrthoDB" id="9026703at2"/>
<keyword evidence="1" id="KW-0805">Transcription regulation</keyword>
<keyword evidence="2" id="KW-0804">Transcription</keyword>
<reference evidence="5" key="1">
    <citation type="submission" date="2017-01" db="EMBL/GenBank/DDBJ databases">
        <title>Genome Analysis of Deinococcus marmoris KOPRI26562.</title>
        <authorList>
            <person name="Kim J.H."/>
            <person name="Oh H.-M."/>
        </authorList>
    </citation>
    <scope>NUCLEOTIDE SEQUENCE [LARGE SCALE GENOMIC DNA]</scope>
    <source>
        <strain evidence="5">PAMC 26633</strain>
    </source>
</reference>
<accession>A0A226X540</accession>
<dbReference type="Pfam" id="PF16509">
    <property type="entry name" value="KORA"/>
    <property type="match status" value="1"/>
</dbReference>
<dbReference type="InterPro" id="IPR053721">
    <property type="entry name" value="Fimbrial_Adhesin_Reg"/>
</dbReference>
<dbReference type="EMBL" id="MTHB01000059">
    <property type="protein sequence ID" value="OXC78554.1"/>
    <property type="molecule type" value="Genomic_DNA"/>
</dbReference>
<sequence>MEMLGCRILVDRVAQSSVAQKTGLTRTRINGIVNRVVAAGNEVSPCWERVESELAGKERQMADEARAGLKGA</sequence>
<dbReference type="InterPro" id="IPR032428">
    <property type="entry name" value="TrfB"/>
</dbReference>
<comment type="caution">
    <text evidence="4">The sequence shown here is derived from an EMBL/GenBank/DDBJ whole genome shotgun (WGS) entry which is preliminary data.</text>
</comment>
<feature type="domain" description="TrfB transcriptional repressor protein" evidence="3">
    <location>
        <begin position="7"/>
        <end position="54"/>
    </location>
</feature>
<proteinExistence type="predicted"/>
<dbReference type="Proteomes" id="UP000214720">
    <property type="component" value="Unassembled WGS sequence"/>
</dbReference>
<name>A0A226X540_CABSO</name>
<dbReference type="AlphaFoldDB" id="A0A226X540"/>
<dbReference type="Gene3D" id="1.10.10.2690">
    <property type="match status" value="1"/>
</dbReference>
<organism evidence="4 5">
    <name type="scientific">Caballeronia sordidicola</name>
    <name type="common">Burkholderia sordidicola</name>
    <dbReference type="NCBI Taxonomy" id="196367"/>
    <lineage>
        <taxon>Bacteria</taxon>
        <taxon>Pseudomonadati</taxon>
        <taxon>Pseudomonadota</taxon>
        <taxon>Betaproteobacteria</taxon>
        <taxon>Burkholderiales</taxon>
        <taxon>Burkholderiaceae</taxon>
        <taxon>Caballeronia</taxon>
    </lineage>
</organism>
<evidence type="ECO:0000313" key="5">
    <source>
        <dbReference type="Proteomes" id="UP000214720"/>
    </source>
</evidence>
<evidence type="ECO:0000256" key="1">
    <source>
        <dbReference type="ARBA" id="ARBA00023015"/>
    </source>
</evidence>
<evidence type="ECO:0000313" key="4">
    <source>
        <dbReference type="EMBL" id="OXC78554.1"/>
    </source>
</evidence>
<gene>
    <name evidence="4" type="ORF">BSU04_11215</name>
</gene>